<feature type="compositionally biased region" description="Low complexity" evidence="3">
    <location>
        <begin position="282"/>
        <end position="294"/>
    </location>
</feature>
<keyword evidence="6" id="KW-1185">Reference proteome</keyword>
<dbReference type="Pfam" id="PF00596">
    <property type="entry name" value="Aldolase_II"/>
    <property type="match status" value="1"/>
</dbReference>
<keyword evidence="1" id="KW-0479">Metal-binding</keyword>
<gene>
    <name evidence="5" type="primary">mtnB</name>
    <name evidence="5" type="ORF">BSF38_04536</name>
</gene>
<dbReference type="GO" id="GO:0046872">
    <property type="term" value="F:metal ion binding"/>
    <property type="evidence" value="ECO:0007669"/>
    <property type="project" value="UniProtKB-KW"/>
</dbReference>
<proteinExistence type="predicted"/>
<dbReference type="PANTHER" id="PTHR22789:SF0">
    <property type="entry name" value="3-OXO-TETRONATE 4-PHOSPHATE DECARBOXYLASE-RELATED"/>
    <property type="match status" value="1"/>
</dbReference>
<dbReference type="GO" id="GO:0016832">
    <property type="term" value="F:aldehyde-lyase activity"/>
    <property type="evidence" value="ECO:0007669"/>
    <property type="project" value="TreeGrafter"/>
</dbReference>
<evidence type="ECO:0000259" key="4">
    <source>
        <dbReference type="SMART" id="SM01007"/>
    </source>
</evidence>
<dbReference type="GO" id="GO:0019323">
    <property type="term" value="P:pentose catabolic process"/>
    <property type="evidence" value="ECO:0007669"/>
    <property type="project" value="TreeGrafter"/>
</dbReference>
<dbReference type="EC" id="4.2.1.109" evidence="5"/>
<dbReference type="InterPro" id="IPR036409">
    <property type="entry name" value="Aldolase_II/adducin_N_sf"/>
</dbReference>
<dbReference type="GO" id="GO:0046570">
    <property type="term" value="F:methylthioribulose 1-phosphate dehydratase activity"/>
    <property type="evidence" value="ECO:0007669"/>
    <property type="project" value="UniProtKB-EC"/>
</dbReference>
<dbReference type="SUPFAM" id="SSF53639">
    <property type="entry name" value="AraD/HMP-PK domain-like"/>
    <property type="match status" value="1"/>
</dbReference>
<name>A0A1U7CVQ6_9BACT</name>
<dbReference type="Gene3D" id="3.40.225.10">
    <property type="entry name" value="Class II aldolase/adducin N-terminal domain"/>
    <property type="match status" value="1"/>
</dbReference>
<dbReference type="Proteomes" id="UP000186309">
    <property type="component" value="Chromosome"/>
</dbReference>
<dbReference type="InterPro" id="IPR050197">
    <property type="entry name" value="Aldolase_class_II_sugar_metab"/>
</dbReference>
<feature type="domain" description="Class II aldolase/adducin N-terminal" evidence="4">
    <location>
        <begin position="15"/>
        <end position="191"/>
    </location>
</feature>
<evidence type="ECO:0000256" key="3">
    <source>
        <dbReference type="SAM" id="MobiDB-lite"/>
    </source>
</evidence>
<dbReference type="SMART" id="SM01007">
    <property type="entry name" value="Aldolase_II"/>
    <property type="match status" value="1"/>
</dbReference>
<accession>A0A1U7CVQ6</accession>
<dbReference type="InterPro" id="IPR001303">
    <property type="entry name" value="Aldolase_II/adducin_N"/>
</dbReference>
<dbReference type="GO" id="GO:0005829">
    <property type="term" value="C:cytosol"/>
    <property type="evidence" value="ECO:0007669"/>
    <property type="project" value="TreeGrafter"/>
</dbReference>
<dbReference type="RefSeq" id="WP_076349398.1">
    <property type="nucleotide sequence ID" value="NZ_CP019082.1"/>
</dbReference>
<dbReference type="EMBL" id="CP019082">
    <property type="protein sequence ID" value="APW62978.1"/>
    <property type="molecule type" value="Genomic_DNA"/>
</dbReference>
<keyword evidence="2 5" id="KW-0456">Lyase</keyword>
<organism evidence="5 6">
    <name type="scientific">Paludisphaera borealis</name>
    <dbReference type="NCBI Taxonomy" id="1387353"/>
    <lineage>
        <taxon>Bacteria</taxon>
        <taxon>Pseudomonadati</taxon>
        <taxon>Planctomycetota</taxon>
        <taxon>Planctomycetia</taxon>
        <taxon>Isosphaerales</taxon>
        <taxon>Isosphaeraceae</taxon>
        <taxon>Paludisphaera</taxon>
    </lineage>
</organism>
<sequence length="324" mass="35251">MSTNGNVMNEWKLREQMCEIGRRIYAKGFAAANDGNISYRLSEDRVLCTPTRVSKGFMKPDDLCIIDLEGKQISGKRKRSSEMLLHLTYMKARPDIRSVVHCHPPHATAFAVAKEPIPKCVLPEIEVFLGEVAISPYETPGGQKFADTILPYAKDTDTILLANHGTITSGIDLEDAYFKTEIIDAYCRILLLAKQLGRVNYYSDEKAAELLRLKPGLGIPDPRLGLGLENCDLCGNSLFREGYGDFSPEPRVFIHPKLLNQATQSGESNACSCHSHDAPAAVAAPKAQAQPSSNGNGGVSSPDVDALVRSITEQVMSALSGTGK</sequence>
<evidence type="ECO:0000313" key="6">
    <source>
        <dbReference type="Proteomes" id="UP000186309"/>
    </source>
</evidence>
<dbReference type="OrthoDB" id="9794581at2"/>
<evidence type="ECO:0000313" key="5">
    <source>
        <dbReference type="EMBL" id="APW62978.1"/>
    </source>
</evidence>
<dbReference type="STRING" id="1387353.BSF38_04536"/>
<dbReference type="PANTHER" id="PTHR22789">
    <property type="entry name" value="FUCULOSE PHOSPHATE ALDOLASE"/>
    <property type="match status" value="1"/>
</dbReference>
<feature type="region of interest" description="Disordered" evidence="3">
    <location>
        <begin position="282"/>
        <end position="306"/>
    </location>
</feature>
<reference evidence="6" key="1">
    <citation type="submission" date="2016-12" db="EMBL/GenBank/DDBJ databases">
        <title>Comparative genomics of four Isosphaeraceae planctomycetes: a common pool of plasmids and glycoside hydrolase genes.</title>
        <authorList>
            <person name="Ivanova A."/>
        </authorList>
    </citation>
    <scope>NUCLEOTIDE SEQUENCE [LARGE SCALE GENOMIC DNA]</scope>
    <source>
        <strain evidence="6">PX4</strain>
    </source>
</reference>
<dbReference type="AlphaFoldDB" id="A0A1U7CVQ6"/>
<evidence type="ECO:0000256" key="1">
    <source>
        <dbReference type="ARBA" id="ARBA00022723"/>
    </source>
</evidence>
<protein>
    <submittedName>
        <fullName evidence="5">Methylthioribulose-1-phosphate dehydratase</fullName>
        <ecNumber evidence="5">4.2.1.109</ecNumber>
    </submittedName>
</protein>
<evidence type="ECO:0000256" key="2">
    <source>
        <dbReference type="ARBA" id="ARBA00023239"/>
    </source>
</evidence>
<dbReference type="KEGG" id="pbor:BSF38_04536"/>